<dbReference type="CDD" id="cd18987">
    <property type="entry name" value="LGIC_ECD_anion"/>
    <property type="match status" value="1"/>
</dbReference>
<dbReference type="SUPFAM" id="SSF63712">
    <property type="entry name" value="Nicotinic receptor ligand binding domain-like"/>
    <property type="match status" value="1"/>
</dbReference>
<feature type="transmembrane region" description="Helical" evidence="11">
    <location>
        <begin position="460"/>
        <end position="479"/>
    </location>
</feature>
<evidence type="ECO:0000256" key="4">
    <source>
        <dbReference type="ARBA" id="ARBA00022475"/>
    </source>
</evidence>
<feature type="transmembrane region" description="Helical" evidence="11">
    <location>
        <begin position="229"/>
        <end position="251"/>
    </location>
</feature>
<evidence type="ECO:0000313" key="15">
    <source>
        <dbReference type="Proteomes" id="UP001187531"/>
    </source>
</evidence>
<evidence type="ECO:0000256" key="9">
    <source>
        <dbReference type="ARBA" id="ARBA00023136"/>
    </source>
</evidence>
<evidence type="ECO:0000256" key="10">
    <source>
        <dbReference type="ARBA" id="ARBA00023303"/>
    </source>
</evidence>
<dbReference type="PRINTS" id="PR00252">
    <property type="entry name" value="NRIONCHANNEL"/>
</dbReference>
<comment type="caution">
    <text evidence="14">The sequence shown here is derived from an EMBL/GenBank/DDBJ whole genome shotgun (WGS) entry which is preliminary data.</text>
</comment>
<keyword evidence="10 11" id="KW-0407">Ion channel</keyword>
<dbReference type="CDD" id="cd19049">
    <property type="entry name" value="LGIC_TM_anion"/>
    <property type="match status" value="1"/>
</dbReference>
<keyword evidence="8 11" id="KW-0406">Ion transport</keyword>
<organism evidence="14 15">
    <name type="scientific">Artemia franciscana</name>
    <name type="common">Brine shrimp</name>
    <name type="synonym">Artemia sanfranciscana</name>
    <dbReference type="NCBI Taxonomy" id="6661"/>
    <lineage>
        <taxon>Eukaryota</taxon>
        <taxon>Metazoa</taxon>
        <taxon>Ecdysozoa</taxon>
        <taxon>Arthropoda</taxon>
        <taxon>Crustacea</taxon>
        <taxon>Branchiopoda</taxon>
        <taxon>Anostraca</taxon>
        <taxon>Artemiidae</taxon>
        <taxon>Artemia</taxon>
    </lineage>
</organism>
<evidence type="ECO:0000256" key="8">
    <source>
        <dbReference type="ARBA" id="ARBA00023065"/>
    </source>
</evidence>
<dbReference type="InterPro" id="IPR036719">
    <property type="entry name" value="Neuro-gated_channel_TM_sf"/>
</dbReference>
<dbReference type="Pfam" id="PF02932">
    <property type="entry name" value="Neur_chan_memb"/>
    <property type="match status" value="1"/>
</dbReference>
<keyword evidence="3 11" id="KW-0813">Transport</keyword>
<feature type="domain" description="Neurotransmitter-gated ion-channel ligand-binding" evidence="12">
    <location>
        <begin position="22"/>
        <end position="228"/>
    </location>
</feature>
<sequence length="482" mass="55363">MFHWFLLLMTIVAAERINEVELFYNLTDPTVYDLRRRPDSEGPLLVELETTVVLLTGIQTQSSVLSSQLLIEYTWHDDRLSYSRPVESPLLLKGEAEYSDRIWKPTIYVINERGSSIIDIPASNILVNVRSDGMVSYSYRVKSEVYCALDLGKFPFDKQNCSIFFESWSLNVDELVLQWRRRKGVNLYGKFPMLEFSLEGVDSSDGTKFRYDGYGYSQLVLEFVLQRQFGYYILDFYVPAIFIVILSWVSFWIDPGSVPARVTLGSSTILTFITLSRNQSSSLPKVSYVKAVDVYVIICMCFIFATLLEFAIVNSFWRRSREVELKKINTTKVIRRALTPSISRRASFNNLGKHKSSFDSLNSSINDSRPRSMTDELGSCNGNIFYLQSPVQMASLSLSTSCPDLKAPGSYIEDDCKVITIPVPDRKLSDNKERDSVENNTKNKVKKVHQKEMGKYIDRISRIAFPVTFLTVNIFYWTLLWI</sequence>
<feature type="domain" description="Neurotransmitter-gated ion-channel transmembrane" evidence="13">
    <location>
        <begin position="237"/>
        <end position="477"/>
    </location>
</feature>
<keyword evidence="4" id="KW-1003">Cell membrane</keyword>
<evidence type="ECO:0000313" key="14">
    <source>
        <dbReference type="EMBL" id="KAK2713478.1"/>
    </source>
</evidence>
<evidence type="ECO:0000259" key="13">
    <source>
        <dbReference type="Pfam" id="PF02932"/>
    </source>
</evidence>
<reference evidence="14" key="1">
    <citation type="submission" date="2023-07" db="EMBL/GenBank/DDBJ databases">
        <title>Chromosome-level genome assembly of Artemia franciscana.</title>
        <authorList>
            <person name="Jo E."/>
        </authorList>
    </citation>
    <scope>NUCLEOTIDE SEQUENCE</scope>
    <source>
        <tissue evidence="14">Whole body</tissue>
    </source>
</reference>
<dbReference type="GO" id="GO:0005254">
    <property type="term" value="F:chloride channel activity"/>
    <property type="evidence" value="ECO:0007669"/>
    <property type="project" value="UniProtKB-ARBA"/>
</dbReference>
<keyword evidence="15" id="KW-1185">Reference proteome</keyword>
<keyword evidence="6" id="KW-0732">Signal</keyword>
<evidence type="ECO:0000256" key="6">
    <source>
        <dbReference type="ARBA" id="ARBA00022729"/>
    </source>
</evidence>
<dbReference type="GO" id="GO:0004888">
    <property type="term" value="F:transmembrane signaling receptor activity"/>
    <property type="evidence" value="ECO:0007669"/>
    <property type="project" value="InterPro"/>
</dbReference>
<evidence type="ECO:0000256" key="7">
    <source>
        <dbReference type="ARBA" id="ARBA00022989"/>
    </source>
</evidence>
<dbReference type="Gene3D" id="2.70.170.10">
    <property type="entry name" value="Neurotransmitter-gated ion-channel ligand-binding domain"/>
    <property type="match status" value="1"/>
</dbReference>
<dbReference type="Pfam" id="PF02931">
    <property type="entry name" value="Neur_chan_LBD"/>
    <property type="match status" value="1"/>
</dbReference>
<dbReference type="SUPFAM" id="SSF90112">
    <property type="entry name" value="Neurotransmitter-gated ion-channel transmembrane pore"/>
    <property type="match status" value="1"/>
</dbReference>
<dbReference type="InterPro" id="IPR006028">
    <property type="entry name" value="GABAA/Glycine_rcpt"/>
</dbReference>
<evidence type="ECO:0000256" key="5">
    <source>
        <dbReference type="ARBA" id="ARBA00022692"/>
    </source>
</evidence>
<comment type="similarity">
    <text evidence="11">Belongs to the ligand-gated ion channel (TC 1.A.9) family.</text>
</comment>
<dbReference type="PROSITE" id="PS00236">
    <property type="entry name" value="NEUROTR_ION_CHANNEL"/>
    <property type="match status" value="1"/>
</dbReference>
<dbReference type="PRINTS" id="PR00253">
    <property type="entry name" value="GABAARECEPTR"/>
</dbReference>
<dbReference type="InterPro" id="IPR038050">
    <property type="entry name" value="Neuro_actylchol_rec"/>
</dbReference>
<name>A0AA88HQR9_ARTSF</name>
<proteinExistence type="inferred from homology"/>
<keyword evidence="5 11" id="KW-0812">Transmembrane</keyword>
<evidence type="ECO:0000256" key="1">
    <source>
        <dbReference type="ARBA" id="ARBA00004141"/>
    </source>
</evidence>
<evidence type="ECO:0000256" key="2">
    <source>
        <dbReference type="ARBA" id="ARBA00004236"/>
    </source>
</evidence>
<dbReference type="GO" id="GO:0005230">
    <property type="term" value="F:extracellular ligand-gated monoatomic ion channel activity"/>
    <property type="evidence" value="ECO:0007669"/>
    <property type="project" value="InterPro"/>
</dbReference>
<dbReference type="InterPro" id="IPR018000">
    <property type="entry name" value="Neurotransmitter_ion_chnl_CS"/>
</dbReference>
<dbReference type="Gene3D" id="1.20.58.390">
    <property type="entry name" value="Neurotransmitter-gated ion-channel transmembrane domain"/>
    <property type="match status" value="2"/>
</dbReference>
<dbReference type="GO" id="GO:0005886">
    <property type="term" value="C:plasma membrane"/>
    <property type="evidence" value="ECO:0007669"/>
    <property type="project" value="UniProtKB-SubCell"/>
</dbReference>
<evidence type="ECO:0000256" key="11">
    <source>
        <dbReference type="RuleBase" id="RU000687"/>
    </source>
</evidence>
<dbReference type="InterPro" id="IPR006202">
    <property type="entry name" value="Neur_chan_lig-bd"/>
</dbReference>
<dbReference type="InterPro" id="IPR036734">
    <property type="entry name" value="Neur_chan_lig-bd_sf"/>
</dbReference>
<dbReference type="GO" id="GO:0099095">
    <property type="term" value="F:ligand-gated monoatomic anion channel activity"/>
    <property type="evidence" value="ECO:0007669"/>
    <property type="project" value="UniProtKB-ARBA"/>
</dbReference>
<keyword evidence="9 11" id="KW-0472">Membrane</keyword>
<comment type="subcellular location">
    <subcellularLocation>
        <location evidence="2">Cell membrane</location>
    </subcellularLocation>
    <subcellularLocation>
        <location evidence="1">Membrane</location>
        <topology evidence="1">Multi-pass membrane protein</topology>
    </subcellularLocation>
</comment>
<evidence type="ECO:0000256" key="3">
    <source>
        <dbReference type="ARBA" id="ARBA00022448"/>
    </source>
</evidence>
<dbReference type="Proteomes" id="UP001187531">
    <property type="component" value="Unassembled WGS sequence"/>
</dbReference>
<accession>A0AA88HQR9</accession>
<dbReference type="InterPro" id="IPR006029">
    <property type="entry name" value="Neurotrans-gated_channel_TM"/>
</dbReference>
<feature type="transmembrane region" description="Helical" evidence="11">
    <location>
        <begin position="295"/>
        <end position="317"/>
    </location>
</feature>
<keyword evidence="7 11" id="KW-1133">Transmembrane helix</keyword>
<feature type="transmembrane region" description="Helical" evidence="11">
    <location>
        <begin position="258"/>
        <end position="275"/>
    </location>
</feature>
<evidence type="ECO:0000259" key="12">
    <source>
        <dbReference type="Pfam" id="PF02931"/>
    </source>
</evidence>
<dbReference type="InterPro" id="IPR006201">
    <property type="entry name" value="Neur_channel"/>
</dbReference>
<dbReference type="EMBL" id="JAVRJZ010000014">
    <property type="protein sequence ID" value="KAK2713478.1"/>
    <property type="molecule type" value="Genomic_DNA"/>
</dbReference>
<dbReference type="PANTHER" id="PTHR18945">
    <property type="entry name" value="NEUROTRANSMITTER GATED ION CHANNEL"/>
    <property type="match status" value="1"/>
</dbReference>
<dbReference type="AlphaFoldDB" id="A0AA88HQR9"/>
<gene>
    <name evidence="14" type="ORF">QYM36_009372</name>
</gene>
<protein>
    <submittedName>
        <fullName evidence="14">Uncharacterized protein</fullName>
    </submittedName>
</protein>
<dbReference type="NCBIfam" id="TIGR00860">
    <property type="entry name" value="LIC"/>
    <property type="match status" value="1"/>
</dbReference>